<evidence type="ECO:0000256" key="2">
    <source>
        <dbReference type="ARBA" id="ARBA00006665"/>
    </source>
</evidence>
<dbReference type="AlphaFoldDB" id="A0A7J7NL33"/>
<keyword evidence="5 6" id="KW-0472">Membrane</keyword>
<dbReference type="OrthoDB" id="5963193at2759"/>
<evidence type="ECO:0000313" key="8">
    <source>
        <dbReference type="Proteomes" id="UP000541444"/>
    </source>
</evidence>
<protein>
    <recommendedName>
        <fullName evidence="9">Serine incorporator</fullName>
    </recommendedName>
</protein>
<evidence type="ECO:0008006" key="9">
    <source>
        <dbReference type="Google" id="ProtNLM"/>
    </source>
</evidence>
<keyword evidence="8" id="KW-1185">Reference proteome</keyword>
<feature type="transmembrane region" description="Helical" evidence="6">
    <location>
        <begin position="54"/>
        <end position="71"/>
    </location>
</feature>
<dbReference type="GO" id="GO:0016020">
    <property type="term" value="C:membrane"/>
    <property type="evidence" value="ECO:0007669"/>
    <property type="project" value="UniProtKB-SubCell"/>
</dbReference>
<dbReference type="PANTHER" id="PTHR10383">
    <property type="entry name" value="SERINE INCORPORATOR"/>
    <property type="match status" value="1"/>
</dbReference>
<comment type="similarity">
    <text evidence="2">Belongs to the TDE1 family.</text>
</comment>
<accession>A0A7J7NL33</accession>
<dbReference type="InterPro" id="IPR005016">
    <property type="entry name" value="TDE1/TMS"/>
</dbReference>
<feature type="transmembrane region" description="Helical" evidence="6">
    <location>
        <begin position="133"/>
        <end position="152"/>
    </location>
</feature>
<name>A0A7J7NL33_9MAGN</name>
<dbReference type="EMBL" id="JACGCM010000711">
    <property type="protein sequence ID" value="KAF6167961.1"/>
    <property type="molecule type" value="Genomic_DNA"/>
</dbReference>
<evidence type="ECO:0000313" key="7">
    <source>
        <dbReference type="EMBL" id="KAF6167961.1"/>
    </source>
</evidence>
<feature type="transmembrane region" description="Helical" evidence="6">
    <location>
        <begin position="375"/>
        <end position="398"/>
    </location>
</feature>
<feature type="transmembrane region" description="Helical" evidence="6">
    <location>
        <begin position="289"/>
        <end position="311"/>
    </location>
</feature>
<evidence type="ECO:0000256" key="4">
    <source>
        <dbReference type="ARBA" id="ARBA00022989"/>
    </source>
</evidence>
<evidence type="ECO:0000256" key="3">
    <source>
        <dbReference type="ARBA" id="ARBA00022692"/>
    </source>
</evidence>
<evidence type="ECO:0000256" key="1">
    <source>
        <dbReference type="ARBA" id="ARBA00004141"/>
    </source>
</evidence>
<feature type="transmembrane region" description="Helical" evidence="6">
    <location>
        <begin position="331"/>
        <end position="354"/>
    </location>
</feature>
<gene>
    <name evidence="7" type="ORF">GIB67_020531</name>
</gene>
<evidence type="ECO:0000256" key="5">
    <source>
        <dbReference type="ARBA" id="ARBA00023136"/>
    </source>
</evidence>
<dbReference type="Pfam" id="PF03348">
    <property type="entry name" value="Serinc"/>
    <property type="match status" value="2"/>
</dbReference>
<feature type="transmembrane region" description="Helical" evidence="6">
    <location>
        <begin position="92"/>
        <end position="113"/>
    </location>
</feature>
<keyword evidence="4 6" id="KW-1133">Transmembrane helix</keyword>
<reference evidence="7 8" key="1">
    <citation type="journal article" date="2020" name="IScience">
        <title>Genome Sequencing of the Endangered Kingdonia uniflora (Circaeasteraceae, Ranunculales) Reveals Potential Mechanisms of Evolutionary Specialization.</title>
        <authorList>
            <person name="Sun Y."/>
            <person name="Deng T."/>
            <person name="Zhang A."/>
            <person name="Moore M.J."/>
            <person name="Landis J.B."/>
            <person name="Lin N."/>
            <person name="Zhang H."/>
            <person name="Zhang X."/>
            <person name="Huang J."/>
            <person name="Zhang X."/>
            <person name="Sun H."/>
            <person name="Wang H."/>
        </authorList>
    </citation>
    <scope>NUCLEOTIDE SEQUENCE [LARGE SCALE GENOMIC DNA]</scope>
    <source>
        <strain evidence="7">TB1705</strain>
        <tissue evidence="7">Leaf</tissue>
    </source>
</reference>
<comment type="caution">
    <text evidence="7">The sequence shown here is derived from an EMBL/GenBank/DDBJ whole genome shotgun (WGS) entry which is preliminary data.</text>
</comment>
<sequence length="407" mass="46694">MKLSSSFANVFIKLQGKEMENNSSGSSGSDFMEEEDDPCCSQFCSGPNPWMARYVYGFIFLVTNLFAWGIRDYGHGLLREVERLKGCDGGRYCLGTEGVLRVSLGCFIFYFTMFLSTVGTNKLRERRDLWHSGWWSAKIIMYIGLMLIPFFLPTRVIEFYGRFAATSTFYLRRNSTFWRRSYPSNSILYRCICSLPSGSSPNVHLVCKSDLLFAKPLLHYVYGGSYPSHDLCLSPFKNKCRLLDSRFDGALCVKKDFGFLSPYCLLIVYSEPPTESCKKRAETSARADWLTIISFILALLAMVIATFSTGIDSKSFQVQFRKDEVEKEDDVPYGYGFFHFVFAMGAMYFAMLLIGWNSHHTMRKWTIDVGWTSTWVRIVNEWLAACVYIWMLVAPVVWKNRIIANSS</sequence>
<keyword evidence="3 6" id="KW-0812">Transmembrane</keyword>
<comment type="subcellular location">
    <subcellularLocation>
        <location evidence="1">Membrane</location>
        <topology evidence="1">Multi-pass membrane protein</topology>
    </subcellularLocation>
</comment>
<dbReference type="PANTHER" id="PTHR10383:SF63">
    <property type="entry name" value="OS01G0179800 PROTEIN"/>
    <property type="match status" value="1"/>
</dbReference>
<proteinExistence type="inferred from homology"/>
<organism evidence="7 8">
    <name type="scientific">Kingdonia uniflora</name>
    <dbReference type="NCBI Taxonomy" id="39325"/>
    <lineage>
        <taxon>Eukaryota</taxon>
        <taxon>Viridiplantae</taxon>
        <taxon>Streptophyta</taxon>
        <taxon>Embryophyta</taxon>
        <taxon>Tracheophyta</taxon>
        <taxon>Spermatophyta</taxon>
        <taxon>Magnoliopsida</taxon>
        <taxon>Ranunculales</taxon>
        <taxon>Circaeasteraceae</taxon>
        <taxon>Kingdonia</taxon>
    </lineage>
</organism>
<evidence type="ECO:0000256" key="6">
    <source>
        <dbReference type="SAM" id="Phobius"/>
    </source>
</evidence>
<dbReference type="Proteomes" id="UP000541444">
    <property type="component" value="Unassembled WGS sequence"/>
</dbReference>